<evidence type="ECO:0000256" key="8">
    <source>
        <dbReference type="SAM" id="MobiDB-lite"/>
    </source>
</evidence>
<evidence type="ECO:0000256" key="3">
    <source>
        <dbReference type="ARBA" id="ARBA00022694"/>
    </source>
</evidence>
<feature type="region of interest" description="Disordered" evidence="8">
    <location>
        <begin position="47"/>
        <end position="100"/>
    </location>
</feature>
<sequence length="530" mass="58571">MILPYHLVKVCGDAVFIAKGSDIHAFTSNFEHVSTWKYPVQQPIVESKAPSTETPESPAQDGPPTKRRRVEPKKDKASNGHQTESKNGQHKSKKAAQYDVPANERPFVQGLYATGDGRHLVAITGSDKTVWVFEHSGGGNIKLLSQRWAHTYTNPHLLGFVSLNMVPRAMPKRPCSLTFTRDNLTILAADKFGDVYALPLVPSSTPTAETTPDPIATGTPTTTQPPSRSETPSTPNPSAFRPQADAFTVHTKRNLKALENQKISLGRRALQEQLNRPQFELTLLLGHVSMLTYIAVGTAPSTTAECKTREYIITADRDEHIRVSRGMPQAHIIEGFCLGHEDFVSRLCVAPGGREEVLISGGGDDDLFVWDWVGSRLLSKAAVFEHVKKFPGSEKLTKIAVTRILACEWDDGIGVFVTVENITAIFFYELLPDNTLAYREAIPVPGYPLDIDVLNASGTTTKEPRLIVPLCMKSDMANSSVITMSRCGEERWKWEPIEDMPVGDDVNISETELGKIFFSTETLRKLSDFD</sequence>
<reference evidence="9" key="1">
    <citation type="journal article" date="2023" name="Mol. Phylogenet. Evol.">
        <title>Genome-scale phylogeny and comparative genomics of the fungal order Sordariales.</title>
        <authorList>
            <person name="Hensen N."/>
            <person name="Bonometti L."/>
            <person name="Westerberg I."/>
            <person name="Brannstrom I.O."/>
            <person name="Guillou S."/>
            <person name="Cros-Aarteil S."/>
            <person name="Calhoun S."/>
            <person name="Haridas S."/>
            <person name="Kuo A."/>
            <person name="Mondo S."/>
            <person name="Pangilinan J."/>
            <person name="Riley R."/>
            <person name="LaButti K."/>
            <person name="Andreopoulos B."/>
            <person name="Lipzen A."/>
            <person name="Chen C."/>
            <person name="Yan M."/>
            <person name="Daum C."/>
            <person name="Ng V."/>
            <person name="Clum A."/>
            <person name="Steindorff A."/>
            <person name="Ohm R.A."/>
            <person name="Martin F."/>
            <person name="Silar P."/>
            <person name="Natvig D.O."/>
            <person name="Lalanne C."/>
            <person name="Gautier V."/>
            <person name="Ament-Velasquez S.L."/>
            <person name="Kruys A."/>
            <person name="Hutchinson M.I."/>
            <person name="Powell A.J."/>
            <person name="Barry K."/>
            <person name="Miller A.N."/>
            <person name="Grigoriev I.V."/>
            <person name="Debuchy R."/>
            <person name="Gladieux P."/>
            <person name="Hiltunen Thoren M."/>
            <person name="Johannesson H."/>
        </authorList>
    </citation>
    <scope>NUCLEOTIDE SEQUENCE</scope>
    <source>
        <strain evidence="9">CBS 141.50</strain>
    </source>
</reference>
<accession>A0AAN6V5Z1</accession>
<evidence type="ECO:0000256" key="1">
    <source>
        <dbReference type="ARBA" id="ARBA00004123"/>
    </source>
</evidence>
<dbReference type="EMBL" id="MU853568">
    <property type="protein sequence ID" value="KAK4145498.1"/>
    <property type="molecule type" value="Genomic_DNA"/>
</dbReference>
<dbReference type="GO" id="GO:0106004">
    <property type="term" value="P:tRNA (guanine-N7)-methylation"/>
    <property type="evidence" value="ECO:0007669"/>
    <property type="project" value="UniProtKB-UniRule"/>
</dbReference>
<comment type="function">
    <text evidence="6">Required for the formation of N(7)-methylguanine at position 46 (m7G46) in tRNA. In the complex, it is required to stabilize and induce conformational changes of the catalytic subunit.</text>
</comment>
<dbReference type="HAMAP" id="MF_03056">
    <property type="entry name" value="TRM82"/>
    <property type="match status" value="1"/>
</dbReference>
<keyword evidence="4 6" id="KW-0677">Repeat</keyword>
<keyword evidence="2 6" id="KW-0853">WD repeat</keyword>
<dbReference type="PANTHER" id="PTHR16288">
    <property type="entry name" value="WD40 REPEAT PROTEIN 4"/>
    <property type="match status" value="1"/>
</dbReference>
<dbReference type="InterPro" id="IPR028884">
    <property type="entry name" value="Trm82"/>
</dbReference>
<dbReference type="PANTHER" id="PTHR16288:SF0">
    <property type="entry name" value="TRNA (GUANINE-N(7)-)-METHYLTRANSFERASE NON-CATALYTIC SUBUNIT WDR4"/>
    <property type="match status" value="1"/>
</dbReference>
<feature type="region of interest" description="Disordered" evidence="8">
    <location>
        <begin position="203"/>
        <end position="241"/>
    </location>
</feature>
<evidence type="ECO:0000256" key="7">
    <source>
        <dbReference type="PROSITE-ProRule" id="PRU00221"/>
    </source>
</evidence>
<dbReference type="InterPro" id="IPR001680">
    <property type="entry name" value="WD40_rpt"/>
</dbReference>
<dbReference type="AlphaFoldDB" id="A0AAN6V5Z1"/>
<comment type="similarity">
    <text evidence="6">Belongs to the WD repeat TRM82 family.</text>
</comment>
<evidence type="ECO:0000256" key="4">
    <source>
        <dbReference type="ARBA" id="ARBA00022737"/>
    </source>
</evidence>
<dbReference type="InterPro" id="IPR015943">
    <property type="entry name" value="WD40/YVTN_repeat-like_dom_sf"/>
</dbReference>
<name>A0AAN6V5Z1_9PEZI</name>
<evidence type="ECO:0000256" key="2">
    <source>
        <dbReference type="ARBA" id="ARBA00022574"/>
    </source>
</evidence>
<feature type="compositionally biased region" description="Polar residues" evidence="8">
    <location>
        <begin position="218"/>
        <end position="237"/>
    </location>
</feature>
<dbReference type="SUPFAM" id="SSF50978">
    <property type="entry name" value="WD40 repeat-like"/>
    <property type="match status" value="1"/>
</dbReference>
<comment type="caution">
    <text evidence="9">The sequence shown here is derived from an EMBL/GenBank/DDBJ whole genome shotgun (WGS) entry which is preliminary data.</text>
</comment>
<keyword evidence="5 6" id="KW-0539">Nucleus</keyword>
<gene>
    <name evidence="9" type="ORF">C8A04DRAFT_10628</name>
</gene>
<proteinExistence type="inferred from homology"/>
<evidence type="ECO:0000313" key="10">
    <source>
        <dbReference type="Proteomes" id="UP001302676"/>
    </source>
</evidence>
<keyword evidence="10" id="KW-1185">Reference proteome</keyword>
<organism evidence="9 10">
    <name type="scientific">Dichotomopilus funicola</name>
    <dbReference type="NCBI Taxonomy" id="1934379"/>
    <lineage>
        <taxon>Eukaryota</taxon>
        <taxon>Fungi</taxon>
        <taxon>Dikarya</taxon>
        <taxon>Ascomycota</taxon>
        <taxon>Pezizomycotina</taxon>
        <taxon>Sordariomycetes</taxon>
        <taxon>Sordariomycetidae</taxon>
        <taxon>Sordariales</taxon>
        <taxon>Chaetomiaceae</taxon>
        <taxon>Dichotomopilus</taxon>
    </lineage>
</organism>
<comment type="pathway">
    <text evidence="6">tRNA modification; N(7)-methylguanine-tRNA biosynthesis.</text>
</comment>
<evidence type="ECO:0008006" key="11">
    <source>
        <dbReference type="Google" id="ProtNLM"/>
    </source>
</evidence>
<comment type="subcellular location">
    <subcellularLocation>
        <location evidence="1 6">Nucleus</location>
    </subcellularLocation>
</comment>
<dbReference type="GO" id="GO:0043527">
    <property type="term" value="C:tRNA methyltransferase complex"/>
    <property type="evidence" value="ECO:0007669"/>
    <property type="project" value="TreeGrafter"/>
</dbReference>
<dbReference type="RefSeq" id="XP_062638869.1">
    <property type="nucleotide sequence ID" value="XM_062776657.1"/>
</dbReference>
<dbReference type="GO" id="GO:0005634">
    <property type="term" value="C:nucleus"/>
    <property type="evidence" value="ECO:0007669"/>
    <property type="project" value="UniProtKB-SubCell"/>
</dbReference>
<reference evidence="9" key="2">
    <citation type="submission" date="2023-05" db="EMBL/GenBank/DDBJ databases">
        <authorList>
            <consortium name="Lawrence Berkeley National Laboratory"/>
            <person name="Steindorff A."/>
            <person name="Hensen N."/>
            <person name="Bonometti L."/>
            <person name="Westerberg I."/>
            <person name="Brannstrom I.O."/>
            <person name="Guillou S."/>
            <person name="Cros-Aarteil S."/>
            <person name="Calhoun S."/>
            <person name="Haridas S."/>
            <person name="Kuo A."/>
            <person name="Mondo S."/>
            <person name="Pangilinan J."/>
            <person name="Riley R."/>
            <person name="Labutti K."/>
            <person name="Andreopoulos B."/>
            <person name="Lipzen A."/>
            <person name="Chen C."/>
            <person name="Yanf M."/>
            <person name="Daum C."/>
            <person name="Ng V."/>
            <person name="Clum A."/>
            <person name="Ohm R."/>
            <person name="Martin F."/>
            <person name="Silar P."/>
            <person name="Natvig D."/>
            <person name="Lalanne C."/>
            <person name="Gautier V."/>
            <person name="Ament-Velasquez S.L."/>
            <person name="Kruys A."/>
            <person name="Hutchinson M.I."/>
            <person name="Powell A.J."/>
            <person name="Barry K."/>
            <person name="Miller A.N."/>
            <person name="Grigoriev I.V."/>
            <person name="Debuchy R."/>
            <person name="Gladieux P."/>
            <person name="Thoren M.H."/>
            <person name="Johannesson H."/>
        </authorList>
    </citation>
    <scope>NUCLEOTIDE SEQUENCE</scope>
    <source>
        <strain evidence="9">CBS 141.50</strain>
    </source>
</reference>
<feature type="repeat" description="WD" evidence="7">
    <location>
        <begin position="337"/>
        <end position="371"/>
    </location>
</feature>
<keyword evidence="3 6" id="KW-0819">tRNA processing</keyword>
<dbReference type="Gene3D" id="2.130.10.10">
    <property type="entry name" value="YVTN repeat-like/Quinoprotein amine dehydrogenase"/>
    <property type="match status" value="1"/>
</dbReference>
<dbReference type="Proteomes" id="UP001302676">
    <property type="component" value="Unassembled WGS sequence"/>
</dbReference>
<dbReference type="PROSITE" id="PS50082">
    <property type="entry name" value="WD_REPEATS_2"/>
    <property type="match status" value="1"/>
</dbReference>
<evidence type="ECO:0000256" key="6">
    <source>
        <dbReference type="HAMAP-Rule" id="MF_03056"/>
    </source>
</evidence>
<evidence type="ECO:0000256" key="5">
    <source>
        <dbReference type="ARBA" id="ARBA00023242"/>
    </source>
</evidence>
<evidence type="ECO:0000313" key="9">
    <source>
        <dbReference type="EMBL" id="KAK4145498.1"/>
    </source>
</evidence>
<dbReference type="GO" id="GO:0005829">
    <property type="term" value="C:cytosol"/>
    <property type="evidence" value="ECO:0007669"/>
    <property type="project" value="TreeGrafter"/>
</dbReference>
<protein>
    <recommendedName>
        <fullName evidence="11">tRNA (guanine-N(7)-)-methyltransferase non-catalytic subunit</fullName>
    </recommendedName>
</protein>
<dbReference type="GeneID" id="87813270"/>
<dbReference type="InterPro" id="IPR036322">
    <property type="entry name" value="WD40_repeat_dom_sf"/>
</dbReference>